<dbReference type="Pfam" id="PF13240">
    <property type="entry name" value="Zn_Ribbon_1"/>
    <property type="match status" value="1"/>
</dbReference>
<dbReference type="PANTHER" id="PTHR23308">
    <property type="entry name" value="NUCLEAR INHIBITOR OF PROTEIN PHOSPHATASE-1"/>
    <property type="match status" value="1"/>
</dbReference>
<comment type="caution">
    <text evidence="2">The sequence shown here is derived from an EMBL/GenBank/DDBJ whole genome shotgun (WGS) entry which is preliminary data.</text>
</comment>
<dbReference type="InterPro" id="IPR026870">
    <property type="entry name" value="Zinc_ribbon_dom"/>
</dbReference>
<evidence type="ECO:0000313" key="2">
    <source>
        <dbReference type="EMBL" id="MPM44076.1"/>
    </source>
</evidence>
<evidence type="ECO:0000259" key="1">
    <source>
        <dbReference type="PROSITE" id="PS50006"/>
    </source>
</evidence>
<protein>
    <recommendedName>
        <fullName evidence="1">FHA domain-containing protein</fullName>
    </recommendedName>
</protein>
<dbReference type="InterPro" id="IPR000253">
    <property type="entry name" value="FHA_dom"/>
</dbReference>
<dbReference type="AlphaFoldDB" id="A0A644ZTK4"/>
<dbReference type="SMART" id="SM00240">
    <property type="entry name" value="FHA"/>
    <property type="match status" value="1"/>
</dbReference>
<dbReference type="EMBL" id="VSSQ01010339">
    <property type="protein sequence ID" value="MPM44076.1"/>
    <property type="molecule type" value="Genomic_DNA"/>
</dbReference>
<proteinExistence type="predicted"/>
<dbReference type="PROSITE" id="PS50006">
    <property type="entry name" value="FHA_DOMAIN"/>
    <property type="match status" value="1"/>
</dbReference>
<dbReference type="Pfam" id="PF00498">
    <property type="entry name" value="FHA"/>
    <property type="match status" value="1"/>
</dbReference>
<organism evidence="2">
    <name type="scientific">bioreactor metagenome</name>
    <dbReference type="NCBI Taxonomy" id="1076179"/>
    <lineage>
        <taxon>unclassified sequences</taxon>
        <taxon>metagenomes</taxon>
        <taxon>ecological metagenomes</taxon>
    </lineage>
</organism>
<feature type="domain" description="FHA" evidence="1">
    <location>
        <begin position="85"/>
        <end position="134"/>
    </location>
</feature>
<dbReference type="InterPro" id="IPR008984">
    <property type="entry name" value="SMAD_FHA_dom_sf"/>
</dbReference>
<dbReference type="Gene3D" id="2.60.200.20">
    <property type="match status" value="1"/>
</dbReference>
<name>A0A644ZTK4_9ZZZZ</name>
<accession>A0A644ZTK4</accession>
<dbReference type="SUPFAM" id="SSF49879">
    <property type="entry name" value="SMAD/FHA domain"/>
    <property type="match status" value="1"/>
</dbReference>
<gene>
    <name evidence="2" type="ORF">SDC9_90754</name>
</gene>
<sequence>MIDCSKCGHSNPVGSNFCSKCGNALPASVSETTRVIIVPEEDPRTLEISAEDADALSTLPAGNALLIVTRGPDVGARYLLDKDIVTAGRSPKSDIFLDDITVSRDHAEFVMRDGQISLVDKGSLNGTYVNRTLVDQAAVLRPGDEVQIGKFRMLFFVSEHGLR</sequence>
<reference evidence="2" key="1">
    <citation type="submission" date="2019-08" db="EMBL/GenBank/DDBJ databases">
        <authorList>
            <person name="Kucharzyk K."/>
            <person name="Murdoch R.W."/>
            <person name="Higgins S."/>
            <person name="Loffler F."/>
        </authorList>
    </citation>
    <scope>NUCLEOTIDE SEQUENCE</scope>
</reference>
<dbReference type="InterPro" id="IPR050923">
    <property type="entry name" value="Cell_Proc_Reg/RNA_Proc"/>
</dbReference>